<dbReference type="Proteomes" id="UP001217089">
    <property type="component" value="Unassembled WGS sequence"/>
</dbReference>
<name>A0ABQ9EG19_TEGGR</name>
<keyword evidence="1" id="KW-1133">Transmembrane helix</keyword>
<keyword evidence="3" id="KW-1185">Reference proteome</keyword>
<gene>
    <name evidence="2" type="ORF">KUTeg_017816</name>
</gene>
<keyword evidence="1" id="KW-0812">Transmembrane</keyword>
<evidence type="ECO:0000256" key="1">
    <source>
        <dbReference type="SAM" id="Phobius"/>
    </source>
</evidence>
<proteinExistence type="predicted"/>
<organism evidence="2 3">
    <name type="scientific">Tegillarca granosa</name>
    <name type="common">Malaysian cockle</name>
    <name type="synonym">Anadara granosa</name>
    <dbReference type="NCBI Taxonomy" id="220873"/>
    <lineage>
        <taxon>Eukaryota</taxon>
        <taxon>Metazoa</taxon>
        <taxon>Spiralia</taxon>
        <taxon>Lophotrochozoa</taxon>
        <taxon>Mollusca</taxon>
        <taxon>Bivalvia</taxon>
        <taxon>Autobranchia</taxon>
        <taxon>Pteriomorphia</taxon>
        <taxon>Arcoida</taxon>
        <taxon>Arcoidea</taxon>
        <taxon>Arcidae</taxon>
        <taxon>Tegillarca</taxon>
    </lineage>
</organism>
<dbReference type="EMBL" id="JARBDR010000903">
    <property type="protein sequence ID" value="KAJ8304233.1"/>
    <property type="molecule type" value="Genomic_DNA"/>
</dbReference>
<dbReference type="PANTHER" id="PTHR11161">
    <property type="entry name" value="O-ACYLTRANSFERASE"/>
    <property type="match status" value="1"/>
</dbReference>
<feature type="transmembrane region" description="Helical" evidence="1">
    <location>
        <begin position="20"/>
        <end position="41"/>
    </location>
</feature>
<reference evidence="2 3" key="1">
    <citation type="submission" date="2022-12" db="EMBL/GenBank/DDBJ databases">
        <title>Chromosome-level genome of Tegillarca granosa.</title>
        <authorList>
            <person name="Kim J."/>
        </authorList>
    </citation>
    <scope>NUCLEOTIDE SEQUENCE [LARGE SCALE GENOMIC DNA]</scope>
    <source>
        <strain evidence="2">Teg-2019</strain>
        <tissue evidence="2">Adductor muscle</tissue>
    </source>
</reference>
<accession>A0ABQ9EG19</accession>
<keyword evidence="1" id="KW-0472">Membrane</keyword>
<dbReference type="PANTHER" id="PTHR11161:SF0">
    <property type="entry name" value="O-ACYLTRANSFERASE LIKE PROTEIN"/>
    <property type="match status" value="1"/>
</dbReference>
<sequence>MEMVRLVCVHLLKHFFKSSLLFYIIELFYFGTLYASLYLGLCIPESCSEAELIYIVNEGTAYDIIYIQIPKQKQKPQQNGYTNSNKYKTELNGIEKDTYEVKDTKCKTHEAGLNHTKEDISRSVTENELTKSLIFRYPRTERRLAGKLIISFSVYTNGKKLLNTKQSPGTITAINGIRFISMTWVILGHTFTIIIYNSSK</sequence>
<dbReference type="InterPro" id="IPR052728">
    <property type="entry name" value="O2_lipid_transport_reg"/>
</dbReference>
<feature type="transmembrane region" description="Helical" evidence="1">
    <location>
        <begin position="176"/>
        <end position="196"/>
    </location>
</feature>
<evidence type="ECO:0000313" key="3">
    <source>
        <dbReference type="Proteomes" id="UP001217089"/>
    </source>
</evidence>
<protein>
    <submittedName>
        <fullName evidence="2">Uncharacterized protein</fullName>
    </submittedName>
</protein>
<comment type="caution">
    <text evidence="2">The sequence shown here is derived from an EMBL/GenBank/DDBJ whole genome shotgun (WGS) entry which is preliminary data.</text>
</comment>
<evidence type="ECO:0000313" key="2">
    <source>
        <dbReference type="EMBL" id="KAJ8304233.1"/>
    </source>
</evidence>